<dbReference type="EMBL" id="JADIMQ010000060">
    <property type="protein sequence ID" value="MBO8448468.1"/>
    <property type="molecule type" value="Genomic_DNA"/>
</dbReference>
<evidence type="ECO:0000259" key="3">
    <source>
        <dbReference type="Pfam" id="PF13739"/>
    </source>
</evidence>
<organism evidence="4 5">
    <name type="scientific">Candidatus Cryptobacteroides merdigallinarum</name>
    <dbReference type="NCBI Taxonomy" id="2840770"/>
    <lineage>
        <taxon>Bacteria</taxon>
        <taxon>Pseudomonadati</taxon>
        <taxon>Bacteroidota</taxon>
        <taxon>Bacteroidia</taxon>
        <taxon>Bacteroidales</taxon>
        <taxon>Candidatus Cryptobacteroides</taxon>
    </lineage>
</organism>
<evidence type="ECO:0000256" key="1">
    <source>
        <dbReference type="SAM" id="SignalP"/>
    </source>
</evidence>
<feature type="domain" description="DUF3298" evidence="2">
    <location>
        <begin position="173"/>
        <end position="247"/>
    </location>
</feature>
<dbReference type="Gene3D" id="3.90.640.20">
    <property type="entry name" value="Heat-shock cognate protein, ATPase"/>
    <property type="match status" value="1"/>
</dbReference>
<accession>A0A9D9EJ69</accession>
<dbReference type="Proteomes" id="UP000810252">
    <property type="component" value="Unassembled WGS sequence"/>
</dbReference>
<dbReference type="InterPro" id="IPR025303">
    <property type="entry name" value="PdaC"/>
</dbReference>
<feature type="signal peptide" evidence="1">
    <location>
        <begin position="1"/>
        <end position="18"/>
    </location>
</feature>
<feature type="chain" id="PRO_5039304336" evidence="1">
    <location>
        <begin position="19"/>
        <end position="252"/>
    </location>
</feature>
<dbReference type="InterPro" id="IPR021729">
    <property type="entry name" value="DUF3298"/>
</dbReference>
<comment type="caution">
    <text evidence="4">The sequence shown here is derived from an EMBL/GenBank/DDBJ whole genome shotgun (WGS) entry which is preliminary data.</text>
</comment>
<evidence type="ECO:0000259" key="2">
    <source>
        <dbReference type="Pfam" id="PF11738"/>
    </source>
</evidence>
<protein>
    <submittedName>
        <fullName evidence="4">DUF3298 domain-containing protein</fullName>
    </submittedName>
</protein>
<evidence type="ECO:0000313" key="5">
    <source>
        <dbReference type="Proteomes" id="UP000810252"/>
    </source>
</evidence>
<feature type="domain" description="Deacetylase PdaC" evidence="3">
    <location>
        <begin position="108"/>
        <end position="155"/>
    </location>
</feature>
<reference evidence="4" key="1">
    <citation type="submission" date="2020-10" db="EMBL/GenBank/DDBJ databases">
        <authorList>
            <person name="Gilroy R."/>
        </authorList>
    </citation>
    <scope>NUCLEOTIDE SEQUENCE</scope>
    <source>
        <strain evidence="4">20514</strain>
    </source>
</reference>
<sequence length="252" mass="27580">MMKRTLIFPAAAVCAAVAVTSCGNNNFTAGTIEIAEKIALADGRADSLDFKISAEFPRTGLGKEAGMKISSAITEALFGEEYMSMDPEAAAEAYKAGLENDYRETNLPMLEVEGLQDSFMGWTDYTEGKFTASRKDILSYTAVKYTYTGGAHGMTSEVALNFDRKTGDLITEENFFKDGYVPALTKLLTRHLPEALDSPADTAALFLKEIEPNGNFSITDSGITYIYNQYEIAPYSMGIIRISIPWEEIEGL</sequence>
<keyword evidence="1" id="KW-0732">Signal</keyword>
<dbReference type="InterPro" id="IPR037126">
    <property type="entry name" value="PdaC/RsiV-like_sf"/>
</dbReference>
<dbReference type="Gene3D" id="3.30.565.40">
    <property type="entry name" value="Fervidobacterium nodosum Rt17-B1 like"/>
    <property type="match status" value="1"/>
</dbReference>
<dbReference type="PROSITE" id="PS51257">
    <property type="entry name" value="PROKAR_LIPOPROTEIN"/>
    <property type="match status" value="1"/>
</dbReference>
<evidence type="ECO:0000313" key="4">
    <source>
        <dbReference type="EMBL" id="MBO8448468.1"/>
    </source>
</evidence>
<dbReference type="Pfam" id="PF13739">
    <property type="entry name" value="PdaC"/>
    <property type="match status" value="1"/>
</dbReference>
<name>A0A9D9EJ69_9BACT</name>
<gene>
    <name evidence="4" type="ORF">IAC29_04265</name>
</gene>
<proteinExistence type="predicted"/>
<reference evidence="4" key="2">
    <citation type="journal article" date="2021" name="PeerJ">
        <title>Extensive microbial diversity within the chicken gut microbiome revealed by metagenomics and culture.</title>
        <authorList>
            <person name="Gilroy R."/>
            <person name="Ravi A."/>
            <person name="Getino M."/>
            <person name="Pursley I."/>
            <person name="Horton D.L."/>
            <person name="Alikhan N.F."/>
            <person name="Baker D."/>
            <person name="Gharbi K."/>
            <person name="Hall N."/>
            <person name="Watson M."/>
            <person name="Adriaenssens E.M."/>
            <person name="Foster-Nyarko E."/>
            <person name="Jarju S."/>
            <person name="Secka A."/>
            <person name="Antonio M."/>
            <person name="Oren A."/>
            <person name="Chaudhuri R.R."/>
            <person name="La Ragione R."/>
            <person name="Hildebrand F."/>
            <person name="Pallen M.J."/>
        </authorList>
    </citation>
    <scope>NUCLEOTIDE SEQUENCE</scope>
    <source>
        <strain evidence="4">20514</strain>
    </source>
</reference>
<dbReference type="Pfam" id="PF11738">
    <property type="entry name" value="DUF3298"/>
    <property type="match status" value="1"/>
</dbReference>
<dbReference type="AlphaFoldDB" id="A0A9D9EJ69"/>